<reference evidence="7" key="1">
    <citation type="journal article" date="2014" name="Front. Microbiol.">
        <title>High frequency of phylogenetically diverse reductive dehalogenase-homologous genes in deep subseafloor sedimentary metagenomes.</title>
        <authorList>
            <person name="Kawai M."/>
            <person name="Futagami T."/>
            <person name="Toyoda A."/>
            <person name="Takaki Y."/>
            <person name="Nishi S."/>
            <person name="Hori S."/>
            <person name="Arai W."/>
            <person name="Tsubouchi T."/>
            <person name="Morono Y."/>
            <person name="Uchiyama I."/>
            <person name="Ito T."/>
            <person name="Fujiyama A."/>
            <person name="Inagaki F."/>
            <person name="Takami H."/>
        </authorList>
    </citation>
    <scope>NUCLEOTIDE SEQUENCE</scope>
    <source>
        <strain evidence="7">Expedition CK06-06</strain>
    </source>
</reference>
<dbReference type="InterPro" id="IPR035906">
    <property type="entry name" value="MetI-like_sf"/>
</dbReference>
<evidence type="ECO:0000256" key="4">
    <source>
        <dbReference type="ARBA" id="ARBA00023136"/>
    </source>
</evidence>
<evidence type="ECO:0000313" key="7">
    <source>
        <dbReference type="EMBL" id="GAI21295.1"/>
    </source>
</evidence>
<dbReference type="Pfam" id="PF00528">
    <property type="entry name" value="BPD_transp_1"/>
    <property type="match status" value="1"/>
</dbReference>
<evidence type="ECO:0000256" key="2">
    <source>
        <dbReference type="ARBA" id="ARBA00022692"/>
    </source>
</evidence>
<evidence type="ECO:0000256" key="5">
    <source>
        <dbReference type="SAM" id="Phobius"/>
    </source>
</evidence>
<evidence type="ECO:0000256" key="3">
    <source>
        <dbReference type="ARBA" id="ARBA00022989"/>
    </source>
</evidence>
<dbReference type="EMBL" id="BARV01021236">
    <property type="protein sequence ID" value="GAI21295.1"/>
    <property type="molecule type" value="Genomic_DNA"/>
</dbReference>
<organism evidence="7">
    <name type="scientific">marine sediment metagenome</name>
    <dbReference type="NCBI Taxonomy" id="412755"/>
    <lineage>
        <taxon>unclassified sequences</taxon>
        <taxon>metagenomes</taxon>
        <taxon>ecological metagenomes</taxon>
    </lineage>
</organism>
<dbReference type="PANTHER" id="PTHR43759:SF1">
    <property type="entry name" value="GLUCOSE IMPORT SYSTEM PERMEASE PROTEIN GLCT"/>
    <property type="match status" value="1"/>
</dbReference>
<comment type="subcellular location">
    <subcellularLocation>
        <location evidence="1">Membrane</location>
        <topology evidence="1">Multi-pass membrane protein</topology>
    </subcellularLocation>
</comment>
<feature type="transmembrane region" description="Helical" evidence="5">
    <location>
        <begin position="44"/>
        <end position="68"/>
    </location>
</feature>
<dbReference type="AlphaFoldDB" id="X1N349"/>
<dbReference type="Gene3D" id="1.10.3720.10">
    <property type="entry name" value="MetI-like"/>
    <property type="match status" value="1"/>
</dbReference>
<feature type="non-terminal residue" evidence="7">
    <location>
        <position position="1"/>
    </location>
</feature>
<sequence>LKDKEFIYALIRTTAISIVCLGIELTIGLLLASILSGEVFGKKVLFPILIIPLMIPPIVVGNNFWLIFSTNGPINQIIGKILNTQFTVSWLLHPKLALIPITLSEIWHWYPLTFLILFSGLANISVSEIRAAQIAGANEWQILRRIKLPKLKGIIAIALVIRMMESLKMFDIVHLLTRGGPGTTTQTLSYYLFKIGFQYSRASYISAGAWIILFISVITFSFALRKVFGKEK</sequence>
<accession>X1N349</accession>
<dbReference type="SUPFAM" id="SSF161098">
    <property type="entry name" value="MetI-like"/>
    <property type="match status" value="1"/>
</dbReference>
<comment type="caution">
    <text evidence="7">The sequence shown here is derived from an EMBL/GenBank/DDBJ whole genome shotgun (WGS) entry which is preliminary data.</text>
</comment>
<feature type="domain" description="ABC transmembrane type-1" evidence="6">
    <location>
        <begin position="10"/>
        <end position="223"/>
    </location>
</feature>
<gene>
    <name evidence="7" type="ORF">S06H3_35220</name>
</gene>
<evidence type="ECO:0000256" key="1">
    <source>
        <dbReference type="ARBA" id="ARBA00004141"/>
    </source>
</evidence>
<proteinExistence type="predicted"/>
<keyword evidence="2 5" id="KW-0812">Transmembrane</keyword>
<dbReference type="PROSITE" id="PS50928">
    <property type="entry name" value="ABC_TM1"/>
    <property type="match status" value="1"/>
</dbReference>
<protein>
    <recommendedName>
        <fullName evidence="6">ABC transmembrane type-1 domain-containing protein</fullName>
    </recommendedName>
</protein>
<keyword evidence="3 5" id="KW-1133">Transmembrane helix</keyword>
<dbReference type="InterPro" id="IPR052730">
    <property type="entry name" value="Sugar_ABC_transporter"/>
</dbReference>
<dbReference type="PANTHER" id="PTHR43759">
    <property type="entry name" value="TREHALOSE TRANSPORT SYSTEM PERMEASE PROTEIN SUGA"/>
    <property type="match status" value="1"/>
</dbReference>
<evidence type="ECO:0000259" key="6">
    <source>
        <dbReference type="PROSITE" id="PS50928"/>
    </source>
</evidence>
<dbReference type="GO" id="GO:0016020">
    <property type="term" value="C:membrane"/>
    <property type="evidence" value="ECO:0007669"/>
    <property type="project" value="UniProtKB-SubCell"/>
</dbReference>
<keyword evidence="4 5" id="KW-0472">Membrane</keyword>
<feature type="transmembrane region" description="Helical" evidence="5">
    <location>
        <begin position="6"/>
        <end position="32"/>
    </location>
</feature>
<dbReference type="GO" id="GO:0055085">
    <property type="term" value="P:transmembrane transport"/>
    <property type="evidence" value="ECO:0007669"/>
    <property type="project" value="InterPro"/>
</dbReference>
<dbReference type="CDD" id="cd06261">
    <property type="entry name" value="TM_PBP2"/>
    <property type="match status" value="1"/>
</dbReference>
<name>X1N349_9ZZZZ</name>
<feature type="transmembrane region" description="Helical" evidence="5">
    <location>
        <begin position="202"/>
        <end position="224"/>
    </location>
</feature>
<dbReference type="InterPro" id="IPR000515">
    <property type="entry name" value="MetI-like"/>
</dbReference>